<feature type="domain" description="Resolvase/invertase-type recombinase catalytic" evidence="1">
    <location>
        <begin position="2"/>
        <end position="105"/>
    </location>
</feature>
<reference evidence="3 4" key="1">
    <citation type="submission" date="2016-10" db="EMBL/GenBank/DDBJ databases">
        <authorList>
            <person name="de Groot N.N."/>
        </authorList>
    </citation>
    <scope>NUCLEOTIDE SEQUENCE [LARGE SCALE GENOMIC DNA]</scope>
    <source>
        <strain evidence="3 4">CGMCC 1.10238</strain>
    </source>
</reference>
<protein>
    <submittedName>
        <fullName evidence="2">Recombinase family protein</fullName>
    </submittedName>
    <submittedName>
        <fullName evidence="3">Resolvase, N terminal domain</fullName>
    </submittedName>
</protein>
<dbReference type="Pfam" id="PF00239">
    <property type="entry name" value="Resolvase"/>
    <property type="match status" value="1"/>
</dbReference>
<dbReference type="InterPro" id="IPR050639">
    <property type="entry name" value="SSR_resolvase"/>
</dbReference>
<reference evidence="2 5" key="2">
    <citation type="submission" date="2021-06" db="EMBL/GenBank/DDBJ databases">
        <title>Whole genome sequence of Paenibacillus sophorae DSM23020 for comparative genomics.</title>
        <authorList>
            <person name="Kim M.-J."/>
            <person name="Lee G."/>
            <person name="Shin J.-H."/>
        </authorList>
    </citation>
    <scope>NUCLEOTIDE SEQUENCE [LARGE SCALE GENOMIC DNA]</scope>
    <source>
        <strain evidence="2 5">DSM 23020</strain>
    </source>
</reference>
<dbReference type="SUPFAM" id="SSF53041">
    <property type="entry name" value="Resolvase-like"/>
    <property type="match status" value="1"/>
</dbReference>
<accession>A0A1H8LDH2</accession>
<dbReference type="STRING" id="1333845.SAMN04487895_104279"/>
<dbReference type="EMBL" id="FODH01000004">
    <property type="protein sequence ID" value="SEO02856.1"/>
    <property type="molecule type" value="Genomic_DNA"/>
</dbReference>
<dbReference type="CDD" id="cd00338">
    <property type="entry name" value="Ser_Recombinase"/>
    <property type="match status" value="1"/>
</dbReference>
<dbReference type="PANTHER" id="PTHR30461">
    <property type="entry name" value="DNA-INVERTASE FROM LAMBDOID PROPHAGE"/>
    <property type="match status" value="1"/>
</dbReference>
<dbReference type="Proteomes" id="UP000683429">
    <property type="component" value="Chromosome"/>
</dbReference>
<dbReference type="RefSeq" id="WP_036603379.1">
    <property type="nucleotide sequence ID" value="NZ_CP076607.1"/>
</dbReference>
<dbReference type="GO" id="GO:0000150">
    <property type="term" value="F:DNA strand exchange activity"/>
    <property type="evidence" value="ECO:0007669"/>
    <property type="project" value="InterPro"/>
</dbReference>
<dbReference type="InterPro" id="IPR006119">
    <property type="entry name" value="Resolv_N"/>
</dbReference>
<dbReference type="PROSITE" id="PS51736">
    <property type="entry name" value="RECOMBINASES_3"/>
    <property type="match status" value="1"/>
</dbReference>
<dbReference type="Gene3D" id="3.40.50.1390">
    <property type="entry name" value="Resolvase, N-terminal catalytic domain"/>
    <property type="match status" value="1"/>
</dbReference>
<evidence type="ECO:0000313" key="4">
    <source>
        <dbReference type="Proteomes" id="UP000198809"/>
    </source>
</evidence>
<name>A0A1H8LDH2_9BACL</name>
<dbReference type="AlphaFoldDB" id="A0A1H8LDH2"/>
<evidence type="ECO:0000313" key="3">
    <source>
        <dbReference type="EMBL" id="SEO02856.1"/>
    </source>
</evidence>
<dbReference type="PANTHER" id="PTHR30461:SF23">
    <property type="entry name" value="DNA RECOMBINASE-RELATED"/>
    <property type="match status" value="1"/>
</dbReference>
<evidence type="ECO:0000313" key="2">
    <source>
        <dbReference type="EMBL" id="QWU17336.1"/>
    </source>
</evidence>
<dbReference type="EMBL" id="CP076607">
    <property type="protein sequence ID" value="QWU17336.1"/>
    <property type="molecule type" value="Genomic_DNA"/>
</dbReference>
<sequence length="105" mass="11905">MKAAIYARTATKEQSIEAQITKCKEFIESLGGEVTCIYSDEGFSANDHNRPSLRKLIEESSSGDFNTVVSFGYARIFRNVFDLKEFEFGLNQQEIELLIADIKNQ</sequence>
<keyword evidence="5" id="KW-1185">Reference proteome</keyword>
<gene>
    <name evidence="2" type="ORF">KP014_09390</name>
    <name evidence="3" type="ORF">SAMN04487895_104279</name>
</gene>
<evidence type="ECO:0000313" key="5">
    <source>
        <dbReference type="Proteomes" id="UP000683429"/>
    </source>
</evidence>
<dbReference type="GO" id="GO:0003677">
    <property type="term" value="F:DNA binding"/>
    <property type="evidence" value="ECO:0007669"/>
    <property type="project" value="InterPro"/>
</dbReference>
<proteinExistence type="predicted"/>
<evidence type="ECO:0000259" key="1">
    <source>
        <dbReference type="PROSITE" id="PS51736"/>
    </source>
</evidence>
<dbReference type="SMART" id="SM00857">
    <property type="entry name" value="Resolvase"/>
    <property type="match status" value="1"/>
</dbReference>
<organism evidence="3 4">
    <name type="scientific">Paenibacillus sophorae</name>
    <dbReference type="NCBI Taxonomy" id="1333845"/>
    <lineage>
        <taxon>Bacteria</taxon>
        <taxon>Bacillati</taxon>
        <taxon>Bacillota</taxon>
        <taxon>Bacilli</taxon>
        <taxon>Bacillales</taxon>
        <taxon>Paenibacillaceae</taxon>
        <taxon>Paenibacillus</taxon>
    </lineage>
</organism>
<dbReference type="Proteomes" id="UP000198809">
    <property type="component" value="Unassembled WGS sequence"/>
</dbReference>
<dbReference type="OrthoDB" id="9811097at2"/>
<dbReference type="InterPro" id="IPR036162">
    <property type="entry name" value="Resolvase-like_N_sf"/>
</dbReference>